<dbReference type="InterPro" id="IPR003812">
    <property type="entry name" value="Fido"/>
</dbReference>
<dbReference type="PATRIC" id="fig|1423811.3.peg.1079"/>
<dbReference type="EMBL" id="AZDG01000021">
    <property type="protein sequence ID" value="KRK63828.1"/>
    <property type="molecule type" value="Genomic_DNA"/>
</dbReference>
<dbReference type="OrthoDB" id="9802752at2"/>
<dbReference type="Gene3D" id="1.20.120.1870">
    <property type="entry name" value="Fic/DOC protein, Fido domain"/>
    <property type="match status" value="1"/>
</dbReference>
<dbReference type="RefSeq" id="WP_057766896.1">
    <property type="nucleotide sequence ID" value="NZ_AZDG01000021.1"/>
</dbReference>
<protein>
    <recommendedName>
        <fullName evidence="1">Fido domain-containing protein</fullName>
    </recommendedName>
</protein>
<dbReference type="STRING" id="1423811.FC72_GL001066"/>
<evidence type="ECO:0000313" key="2">
    <source>
        <dbReference type="EMBL" id="KRK63828.1"/>
    </source>
</evidence>
<dbReference type="InterPro" id="IPR053737">
    <property type="entry name" value="Type_II_TA_Toxin"/>
</dbReference>
<sequence>MNIYEVLNEQSEKLFKEETIYGIKDKNGLDRVNNSIYGGFGAYDPYPTVSSKAAALWYKIATNQFFQNGNKRTAFLSALYLLIGNFYTFDVTDANLMYEISLQAANKKINANYIEKFINSHISLNYDNMASTLDSGEFSYSQALVFTNSDSIIH</sequence>
<evidence type="ECO:0000313" key="3">
    <source>
        <dbReference type="Proteomes" id="UP000050929"/>
    </source>
</evidence>
<accession>A0A0R1J6Q2</accession>
<keyword evidence="3" id="KW-1185">Reference proteome</keyword>
<gene>
    <name evidence="2" type="ORF">FC72_GL001066</name>
</gene>
<organism evidence="2 3">
    <name type="scientific">Companilactobacillus tucceti DSM 20183</name>
    <dbReference type="NCBI Taxonomy" id="1423811"/>
    <lineage>
        <taxon>Bacteria</taxon>
        <taxon>Bacillati</taxon>
        <taxon>Bacillota</taxon>
        <taxon>Bacilli</taxon>
        <taxon>Lactobacillales</taxon>
        <taxon>Lactobacillaceae</taxon>
        <taxon>Companilactobacillus</taxon>
    </lineage>
</organism>
<proteinExistence type="predicted"/>
<comment type="caution">
    <text evidence="2">The sequence shown here is derived from an EMBL/GenBank/DDBJ whole genome shotgun (WGS) entry which is preliminary data.</text>
</comment>
<dbReference type="Proteomes" id="UP000050929">
    <property type="component" value="Unassembled WGS sequence"/>
</dbReference>
<name>A0A0R1J6Q2_9LACO</name>
<dbReference type="Pfam" id="PF02661">
    <property type="entry name" value="Fic"/>
    <property type="match status" value="1"/>
</dbReference>
<evidence type="ECO:0000259" key="1">
    <source>
        <dbReference type="Pfam" id="PF02661"/>
    </source>
</evidence>
<reference evidence="2 3" key="1">
    <citation type="journal article" date="2015" name="Genome Announc.">
        <title>Expanding the biotechnology potential of lactobacilli through comparative genomics of 213 strains and associated genera.</title>
        <authorList>
            <person name="Sun Z."/>
            <person name="Harris H.M."/>
            <person name="McCann A."/>
            <person name="Guo C."/>
            <person name="Argimon S."/>
            <person name="Zhang W."/>
            <person name="Yang X."/>
            <person name="Jeffery I.B."/>
            <person name="Cooney J.C."/>
            <person name="Kagawa T.F."/>
            <person name="Liu W."/>
            <person name="Song Y."/>
            <person name="Salvetti E."/>
            <person name="Wrobel A."/>
            <person name="Rasinkangas P."/>
            <person name="Parkhill J."/>
            <person name="Rea M.C."/>
            <person name="O'Sullivan O."/>
            <person name="Ritari J."/>
            <person name="Douillard F.P."/>
            <person name="Paul Ross R."/>
            <person name="Yang R."/>
            <person name="Briner A.E."/>
            <person name="Felis G.E."/>
            <person name="de Vos W.M."/>
            <person name="Barrangou R."/>
            <person name="Klaenhammer T.R."/>
            <person name="Caufield P.W."/>
            <person name="Cui Y."/>
            <person name="Zhang H."/>
            <person name="O'Toole P.W."/>
        </authorList>
    </citation>
    <scope>NUCLEOTIDE SEQUENCE [LARGE SCALE GENOMIC DNA]</scope>
    <source>
        <strain evidence="2 3">DSM 20183</strain>
    </source>
</reference>
<dbReference type="AlphaFoldDB" id="A0A0R1J6Q2"/>
<feature type="domain" description="Fido" evidence="1">
    <location>
        <begin position="43"/>
        <end position="82"/>
    </location>
</feature>